<dbReference type="EMBL" id="OIVN01002888">
    <property type="protein sequence ID" value="SPD07181.1"/>
    <property type="molecule type" value="Genomic_DNA"/>
</dbReference>
<feature type="domain" description="Reverse transcriptase zinc-binding" evidence="1">
    <location>
        <begin position="47"/>
        <end position="131"/>
    </location>
</feature>
<organism evidence="2">
    <name type="scientific">Fagus sylvatica</name>
    <name type="common">Beechnut</name>
    <dbReference type="NCBI Taxonomy" id="28930"/>
    <lineage>
        <taxon>Eukaryota</taxon>
        <taxon>Viridiplantae</taxon>
        <taxon>Streptophyta</taxon>
        <taxon>Embryophyta</taxon>
        <taxon>Tracheophyta</taxon>
        <taxon>Spermatophyta</taxon>
        <taxon>Magnoliopsida</taxon>
        <taxon>eudicotyledons</taxon>
        <taxon>Gunneridae</taxon>
        <taxon>Pentapetalae</taxon>
        <taxon>rosids</taxon>
        <taxon>fabids</taxon>
        <taxon>Fagales</taxon>
        <taxon>Fagaceae</taxon>
        <taxon>Fagus</taxon>
    </lineage>
</organism>
<evidence type="ECO:0000313" key="2">
    <source>
        <dbReference type="EMBL" id="SPD07181.1"/>
    </source>
</evidence>
<dbReference type="InterPro" id="IPR026960">
    <property type="entry name" value="RVT-Znf"/>
</dbReference>
<name>A0A2N9H695_FAGSY</name>
<accession>A0A2N9H695</accession>
<reference evidence="2" key="1">
    <citation type="submission" date="2018-02" db="EMBL/GenBank/DDBJ databases">
        <authorList>
            <person name="Cohen D.B."/>
            <person name="Kent A.D."/>
        </authorList>
    </citation>
    <scope>NUCLEOTIDE SEQUENCE</scope>
</reference>
<dbReference type="Pfam" id="PF13966">
    <property type="entry name" value="zf-RVT"/>
    <property type="match status" value="1"/>
</dbReference>
<evidence type="ECO:0000259" key="1">
    <source>
        <dbReference type="Pfam" id="PF13966"/>
    </source>
</evidence>
<sequence length="203" mass="23864">MDTLWAMDVGDWELDSMTSFMELIYSATVEGHGADNLCWQRRSKGGFAVTSFYQCLSPPSSMTFTWKGIWKPKVPPWVVFFMWTAALRKILTADNLRKWNIVIVSWCCMCKVDGESIDHLFLHCPVAKELWDAVLHLFGLHWVMPRRAKEQIEGWYGGLSKHRQSRNWNAVPHCLMWILWRERNFRTFEDSKTITADLKLQLF</sequence>
<proteinExistence type="predicted"/>
<dbReference type="AlphaFoldDB" id="A0A2N9H695"/>
<protein>
    <recommendedName>
        <fullName evidence="1">Reverse transcriptase zinc-binding domain-containing protein</fullName>
    </recommendedName>
</protein>
<gene>
    <name evidence="2" type="ORF">FSB_LOCUS35063</name>
</gene>